<reference evidence="11 12" key="1">
    <citation type="submission" date="2020-05" db="EMBL/GenBank/DDBJ databases">
        <title>Gimesia benthica sp. nov., a novel planctomycete isolated from a deep-sea water sample of the Northwest Indian Ocean.</title>
        <authorList>
            <person name="Wang J."/>
            <person name="Ruan C."/>
            <person name="Song L."/>
            <person name="Zhu Y."/>
            <person name="Li A."/>
            <person name="Zheng X."/>
            <person name="Wang L."/>
            <person name="Lu Z."/>
            <person name="Huang Y."/>
            <person name="Du W."/>
            <person name="Zhou Y."/>
            <person name="Huang L."/>
            <person name="Dai X."/>
        </authorList>
    </citation>
    <scope>NUCLEOTIDE SEQUENCE [LARGE SCALE GENOMIC DNA]</scope>
    <source>
        <strain evidence="11 12">YYQ-30</strain>
    </source>
</reference>
<evidence type="ECO:0000313" key="11">
    <source>
        <dbReference type="EMBL" id="NNU81918.1"/>
    </source>
</evidence>
<dbReference type="InterPro" id="IPR010493">
    <property type="entry name" value="Ser_AcTrfase_N"/>
</dbReference>
<evidence type="ECO:0000259" key="10">
    <source>
        <dbReference type="SMART" id="SM00971"/>
    </source>
</evidence>
<dbReference type="GO" id="GO:0006535">
    <property type="term" value="P:cysteine biosynthetic process from serine"/>
    <property type="evidence" value="ECO:0007669"/>
    <property type="project" value="InterPro"/>
</dbReference>
<comment type="pathway">
    <text evidence="1">Amino-acid biosynthesis; L-cysteine biosynthesis; L-cysteine from L-serine: step 1/2.</text>
</comment>
<protein>
    <recommendedName>
        <fullName evidence="4">Serine acetyltransferase</fullName>
        <ecNumber evidence="3">2.3.1.30</ecNumber>
    </recommendedName>
</protein>
<dbReference type="InterPro" id="IPR001451">
    <property type="entry name" value="Hexapep"/>
</dbReference>
<keyword evidence="12" id="KW-1185">Reference proteome</keyword>
<dbReference type="Proteomes" id="UP000572377">
    <property type="component" value="Unassembled WGS sequence"/>
</dbReference>
<evidence type="ECO:0000256" key="4">
    <source>
        <dbReference type="ARBA" id="ARBA00018522"/>
    </source>
</evidence>
<evidence type="ECO:0000313" key="12">
    <source>
        <dbReference type="Proteomes" id="UP000572377"/>
    </source>
</evidence>
<dbReference type="Gene3D" id="2.160.10.10">
    <property type="entry name" value="Hexapeptide repeat proteins"/>
    <property type="match status" value="1"/>
</dbReference>
<name>A0A849L5Z7_9RHOB</name>
<dbReference type="Gene3D" id="1.10.3130.10">
    <property type="entry name" value="serine acetyltransferase, domain 1"/>
    <property type="match status" value="1"/>
</dbReference>
<keyword evidence="7" id="KW-0677">Repeat</keyword>
<dbReference type="NCBIfam" id="TIGR01172">
    <property type="entry name" value="cysE"/>
    <property type="match status" value="1"/>
</dbReference>
<keyword evidence="5" id="KW-0028">Amino-acid biosynthesis</keyword>
<dbReference type="FunFam" id="2.160.10.10:FF:000002">
    <property type="entry name" value="Serine acetyltransferase"/>
    <property type="match status" value="1"/>
</dbReference>
<dbReference type="CDD" id="cd03354">
    <property type="entry name" value="LbH_SAT"/>
    <property type="match status" value="1"/>
</dbReference>
<dbReference type="Pfam" id="PF06426">
    <property type="entry name" value="SATase_N"/>
    <property type="match status" value="1"/>
</dbReference>
<keyword evidence="6 11" id="KW-0808">Transferase</keyword>
<dbReference type="NCBIfam" id="NF041874">
    <property type="entry name" value="EPS_EpsC"/>
    <property type="match status" value="1"/>
</dbReference>
<evidence type="ECO:0000256" key="5">
    <source>
        <dbReference type="ARBA" id="ARBA00022605"/>
    </source>
</evidence>
<accession>A0A849L5Z7</accession>
<proteinExistence type="inferred from homology"/>
<evidence type="ECO:0000256" key="6">
    <source>
        <dbReference type="ARBA" id="ARBA00022679"/>
    </source>
</evidence>
<keyword evidence="8 11" id="KW-0012">Acyltransferase</keyword>
<dbReference type="InterPro" id="IPR053376">
    <property type="entry name" value="Serine_acetyltransferase"/>
</dbReference>
<dbReference type="InterPro" id="IPR018357">
    <property type="entry name" value="Hexapep_transf_CS"/>
</dbReference>
<evidence type="ECO:0000256" key="3">
    <source>
        <dbReference type="ARBA" id="ARBA00013266"/>
    </source>
</evidence>
<dbReference type="EMBL" id="JABFBC010000003">
    <property type="protein sequence ID" value="NNU81918.1"/>
    <property type="molecule type" value="Genomic_DNA"/>
</dbReference>
<dbReference type="RefSeq" id="WP_171326773.1">
    <property type="nucleotide sequence ID" value="NZ_JABFBC010000003.1"/>
</dbReference>
<dbReference type="GO" id="GO:0005737">
    <property type="term" value="C:cytoplasm"/>
    <property type="evidence" value="ECO:0007669"/>
    <property type="project" value="InterPro"/>
</dbReference>
<evidence type="ECO:0000256" key="8">
    <source>
        <dbReference type="ARBA" id="ARBA00023315"/>
    </source>
</evidence>
<dbReference type="InterPro" id="IPR042122">
    <property type="entry name" value="Ser_AcTrfase_N_sf"/>
</dbReference>
<sequence length="272" mass="29811">MSKSAVRLAEVDPIWSRIRLEAEEITRNEPLMASLVHSGILYHKTLDAVHSFRLAQKLSSNEMPELILREIFDAAYADDPKLIEAARADLMAVYERDPACHRFIQPLLFFKGYQALQSYRLAHYLWTRERRDLAYFIQMRTSEIFGVDIHPAARIGKGVMMDHAHSIVIGETAVVGNNVSMLHSVTLGGTGKEDDERHPKIGDGVLIGAGAAVLGNIRVGNCSRIAAGSVVLAEVPPCKTVAGVPARIVGEAGCSEPSQMMDHLLKGEAIDC</sequence>
<comment type="catalytic activity">
    <reaction evidence="9">
        <text>L-serine + acetyl-CoA = O-acetyl-L-serine + CoA</text>
        <dbReference type="Rhea" id="RHEA:24560"/>
        <dbReference type="ChEBI" id="CHEBI:33384"/>
        <dbReference type="ChEBI" id="CHEBI:57287"/>
        <dbReference type="ChEBI" id="CHEBI:57288"/>
        <dbReference type="ChEBI" id="CHEBI:58340"/>
        <dbReference type="EC" id="2.3.1.30"/>
    </reaction>
</comment>
<dbReference type="InterPro" id="IPR045304">
    <property type="entry name" value="LbH_SAT"/>
</dbReference>
<comment type="similarity">
    <text evidence="2">Belongs to the transferase hexapeptide repeat family.</text>
</comment>
<evidence type="ECO:0000256" key="9">
    <source>
        <dbReference type="ARBA" id="ARBA00049486"/>
    </source>
</evidence>
<dbReference type="PROSITE" id="PS00101">
    <property type="entry name" value="HEXAPEP_TRANSFERASES"/>
    <property type="match status" value="1"/>
</dbReference>
<dbReference type="InterPro" id="IPR005881">
    <property type="entry name" value="Ser_O-AcTrfase"/>
</dbReference>
<organism evidence="11 12">
    <name type="scientific">Halovulum dunhuangense</name>
    <dbReference type="NCBI Taxonomy" id="1505036"/>
    <lineage>
        <taxon>Bacteria</taxon>
        <taxon>Pseudomonadati</taxon>
        <taxon>Pseudomonadota</taxon>
        <taxon>Alphaproteobacteria</taxon>
        <taxon>Rhodobacterales</taxon>
        <taxon>Paracoccaceae</taxon>
        <taxon>Halovulum</taxon>
    </lineage>
</organism>
<evidence type="ECO:0000256" key="7">
    <source>
        <dbReference type="ARBA" id="ARBA00022737"/>
    </source>
</evidence>
<dbReference type="SUPFAM" id="SSF51161">
    <property type="entry name" value="Trimeric LpxA-like enzymes"/>
    <property type="match status" value="1"/>
</dbReference>
<dbReference type="InterPro" id="IPR011004">
    <property type="entry name" value="Trimer_LpxA-like_sf"/>
</dbReference>
<feature type="domain" description="Serine acetyltransferase N-terminal" evidence="10">
    <location>
        <begin position="14"/>
        <end position="118"/>
    </location>
</feature>
<dbReference type="AlphaFoldDB" id="A0A849L5Z7"/>
<comment type="caution">
    <text evidence="11">The sequence shown here is derived from an EMBL/GenBank/DDBJ whole genome shotgun (WGS) entry which is preliminary data.</text>
</comment>
<dbReference type="GO" id="GO:0009001">
    <property type="term" value="F:serine O-acetyltransferase activity"/>
    <property type="evidence" value="ECO:0007669"/>
    <property type="project" value="UniProtKB-EC"/>
</dbReference>
<gene>
    <name evidence="11" type="primary">cysE</name>
    <name evidence="11" type="ORF">HMH01_15885</name>
</gene>
<evidence type="ECO:0000256" key="2">
    <source>
        <dbReference type="ARBA" id="ARBA00007274"/>
    </source>
</evidence>
<dbReference type="Pfam" id="PF00132">
    <property type="entry name" value="Hexapep"/>
    <property type="match status" value="1"/>
</dbReference>
<dbReference type="EC" id="2.3.1.30" evidence="3"/>
<evidence type="ECO:0000256" key="1">
    <source>
        <dbReference type="ARBA" id="ARBA00004876"/>
    </source>
</evidence>
<dbReference type="UniPathway" id="UPA00136">
    <property type="reaction ID" value="UER00199"/>
</dbReference>
<dbReference type="SMART" id="SM00971">
    <property type="entry name" value="SATase_N"/>
    <property type="match status" value="1"/>
</dbReference>
<dbReference type="PANTHER" id="PTHR42811">
    <property type="entry name" value="SERINE ACETYLTRANSFERASE"/>
    <property type="match status" value="1"/>
</dbReference>